<gene>
    <name evidence="1" type="ORF">AB0887_20660</name>
</gene>
<evidence type="ECO:0000313" key="2">
    <source>
        <dbReference type="Proteomes" id="UP001553843"/>
    </source>
</evidence>
<dbReference type="EMBL" id="JBEYRS010000008">
    <property type="protein sequence ID" value="MEW2364339.1"/>
    <property type="molecule type" value="Genomic_DNA"/>
</dbReference>
<evidence type="ECO:0000313" key="1">
    <source>
        <dbReference type="EMBL" id="MEW2364339.1"/>
    </source>
</evidence>
<dbReference type="RefSeq" id="WP_359772107.1">
    <property type="nucleotide sequence ID" value="NZ_JBEYRR010000001.1"/>
</dbReference>
<dbReference type="Proteomes" id="UP001553843">
    <property type="component" value="Unassembled WGS sequence"/>
</dbReference>
<proteinExistence type="predicted"/>
<comment type="caution">
    <text evidence="1">The sequence shown here is derived from an EMBL/GenBank/DDBJ whole genome shotgun (WGS) entry which is preliminary data.</text>
</comment>
<sequence>MNTTQRYLHPDAHKITAAGAAPSAHLTALHAPRSLPSQIVVTR</sequence>
<name>A0ABV3LZE2_9ACTN</name>
<organism evidence="1 2">
    <name type="scientific">Streptomyces huasconensis</name>
    <dbReference type="NCBI Taxonomy" id="1854574"/>
    <lineage>
        <taxon>Bacteria</taxon>
        <taxon>Bacillati</taxon>
        <taxon>Actinomycetota</taxon>
        <taxon>Actinomycetes</taxon>
        <taxon>Kitasatosporales</taxon>
        <taxon>Streptomycetaceae</taxon>
        <taxon>Streptomyces</taxon>
    </lineage>
</organism>
<keyword evidence="2" id="KW-1185">Reference proteome</keyword>
<reference evidence="1 2" key="1">
    <citation type="submission" date="2024-06" db="EMBL/GenBank/DDBJ databases">
        <title>The Natural Products Discovery Center: Release of the First 8490 Sequenced Strains for Exploring Actinobacteria Biosynthetic Diversity.</title>
        <authorList>
            <person name="Kalkreuter E."/>
            <person name="Kautsar S.A."/>
            <person name="Yang D."/>
            <person name="Bader C.D."/>
            <person name="Teijaro C.N."/>
            <person name="Fluegel L."/>
            <person name="Davis C.M."/>
            <person name="Simpson J.R."/>
            <person name="Lauterbach L."/>
            <person name="Steele A.D."/>
            <person name="Gui C."/>
            <person name="Meng S."/>
            <person name="Li G."/>
            <person name="Viehrig K."/>
            <person name="Ye F."/>
            <person name="Su P."/>
            <person name="Kiefer A.F."/>
            <person name="Nichols A."/>
            <person name="Cepeda A.J."/>
            <person name="Yan W."/>
            <person name="Fan B."/>
            <person name="Jiang Y."/>
            <person name="Adhikari A."/>
            <person name="Zheng C.-J."/>
            <person name="Schuster L."/>
            <person name="Cowan T.M."/>
            <person name="Smanski M.J."/>
            <person name="Chevrette M.G."/>
            <person name="De Carvalho L.P.S."/>
            <person name="Shen B."/>
        </authorList>
    </citation>
    <scope>NUCLEOTIDE SEQUENCE [LARGE SCALE GENOMIC DNA]</scope>
    <source>
        <strain evidence="1 2">NPDC047833</strain>
    </source>
</reference>
<accession>A0ABV3LZE2</accession>
<protein>
    <submittedName>
        <fullName evidence="1">Uncharacterized protein</fullName>
    </submittedName>
</protein>